<dbReference type="InterPro" id="IPR001638">
    <property type="entry name" value="Solute-binding_3/MltF_N"/>
</dbReference>
<name>A0A316FFH5_9GAMM</name>
<dbReference type="PANTHER" id="PTHR35936:SF19">
    <property type="entry name" value="AMINO-ACID-BINDING PROTEIN YXEM-RELATED"/>
    <property type="match status" value="1"/>
</dbReference>
<dbReference type="GO" id="GO:0030313">
    <property type="term" value="C:cell envelope"/>
    <property type="evidence" value="ECO:0007669"/>
    <property type="project" value="UniProtKB-SubCell"/>
</dbReference>
<dbReference type="InterPro" id="IPR018313">
    <property type="entry name" value="SBP_3_CS"/>
</dbReference>
<dbReference type="PROSITE" id="PS01039">
    <property type="entry name" value="SBP_BACTERIAL_3"/>
    <property type="match status" value="1"/>
</dbReference>
<evidence type="ECO:0000256" key="2">
    <source>
        <dbReference type="ARBA" id="ARBA00010333"/>
    </source>
</evidence>
<accession>A0A316FFH5</accession>
<dbReference type="AlphaFoldDB" id="A0A316FFH5"/>
<dbReference type="Pfam" id="PF00497">
    <property type="entry name" value="SBP_bac_3"/>
    <property type="match status" value="1"/>
</dbReference>
<dbReference type="PANTHER" id="PTHR35936">
    <property type="entry name" value="MEMBRANE-BOUND LYTIC MUREIN TRANSGLYCOSYLASE F"/>
    <property type="match status" value="1"/>
</dbReference>
<comment type="subcellular location">
    <subcellularLocation>
        <location evidence="1">Cell envelope</location>
    </subcellularLocation>
</comment>
<feature type="signal peptide" evidence="5">
    <location>
        <begin position="1"/>
        <end position="18"/>
    </location>
</feature>
<protein>
    <submittedName>
        <fullName evidence="7">Amino acid ABC transporter substrate-binding protein (PAAT family)</fullName>
    </submittedName>
</protein>
<comment type="caution">
    <text evidence="7">The sequence shown here is derived from an EMBL/GenBank/DDBJ whole genome shotgun (WGS) entry which is preliminary data.</text>
</comment>
<gene>
    <name evidence="7" type="ORF">C8D97_11261</name>
</gene>
<sequence length="278" mass="31065">MSKLSLGCLLFLSLFISACNEPSKPAQTAETEAQTEVPKKQPMKTEPACSITMGWDPWEPYMYLMPGNKVSGLDVEIISALAEEADCDLNFVQDDWMSLLQKVENGEVDMVAGASITEKRKKYALFSEPYRRESFVMYVRAGEQDNFSDNIKSIASAGKTIGLTTDYIYGDQVSNLQDSPDFAKQFVYSPVGEANFYNLLQHNVDVVVEDPFVGAYNLKRKGLSDQIDQLDITIHSGDVHLMFSMQSVDHTTVASFNKALETIKANGTYQDILKKYLL</sequence>
<evidence type="ECO:0000259" key="6">
    <source>
        <dbReference type="SMART" id="SM00062"/>
    </source>
</evidence>
<evidence type="ECO:0000313" key="7">
    <source>
        <dbReference type="EMBL" id="PWK46825.1"/>
    </source>
</evidence>
<evidence type="ECO:0000256" key="4">
    <source>
        <dbReference type="RuleBase" id="RU003744"/>
    </source>
</evidence>
<feature type="chain" id="PRO_5016323347" evidence="5">
    <location>
        <begin position="19"/>
        <end position="278"/>
    </location>
</feature>
<dbReference type="PROSITE" id="PS51257">
    <property type="entry name" value="PROKAR_LIPOPROTEIN"/>
    <property type="match status" value="1"/>
</dbReference>
<keyword evidence="3 5" id="KW-0732">Signal</keyword>
<comment type="similarity">
    <text evidence="2 4">Belongs to the bacterial solute-binding protein 3 family.</text>
</comment>
<dbReference type="SUPFAM" id="SSF53850">
    <property type="entry name" value="Periplasmic binding protein-like II"/>
    <property type="match status" value="1"/>
</dbReference>
<dbReference type="Proteomes" id="UP000245790">
    <property type="component" value="Unassembled WGS sequence"/>
</dbReference>
<dbReference type="RefSeq" id="WP_109764696.1">
    <property type="nucleotide sequence ID" value="NZ_QGGU01000012.1"/>
</dbReference>
<keyword evidence="8" id="KW-1185">Reference proteome</keyword>
<dbReference type="SMART" id="SM00062">
    <property type="entry name" value="PBPb"/>
    <property type="match status" value="1"/>
</dbReference>
<organism evidence="7 8">
    <name type="scientific">Pleionea mediterranea</name>
    <dbReference type="NCBI Taxonomy" id="523701"/>
    <lineage>
        <taxon>Bacteria</taxon>
        <taxon>Pseudomonadati</taxon>
        <taxon>Pseudomonadota</taxon>
        <taxon>Gammaproteobacteria</taxon>
        <taxon>Oceanospirillales</taxon>
        <taxon>Pleioneaceae</taxon>
        <taxon>Pleionea</taxon>
    </lineage>
</organism>
<evidence type="ECO:0000256" key="1">
    <source>
        <dbReference type="ARBA" id="ARBA00004196"/>
    </source>
</evidence>
<feature type="domain" description="Solute-binding protein family 3/N-terminal" evidence="6">
    <location>
        <begin position="50"/>
        <end position="278"/>
    </location>
</feature>
<evidence type="ECO:0000256" key="3">
    <source>
        <dbReference type="ARBA" id="ARBA00022729"/>
    </source>
</evidence>
<dbReference type="Gene3D" id="3.40.190.10">
    <property type="entry name" value="Periplasmic binding protein-like II"/>
    <property type="match status" value="2"/>
</dbReference>
<evidence type="ECO:0000313" key="8">
    <source>
        <dbReference type="Proteomes" id="UP000245790"/>
    </source>
</evidence>
<dbReference type="EMBL" id="QGGU01000012">
    <property type="protein sequence ID" value="PWK46825.1"/>
    <property type="molecule type" value="Genomic_DNA"/>
</dbReference>
<evidence type="ECO:0000256" key="5">
    <source>
        <dbReference type="SAM" id="SignalP"/>
    </source>
</evidence>
<reference evidence="7 8" key="1">
    <citation type="submission" date="2018-05" db="EMBL/GenBank/DDBJ databases">
        <title>Genomic Encyclopedia of Type Strains, Phase IV (KMG-IV): sequencing the most valuable type-strain genomes for metagenomic binning, comparative biology and taxonomic classification.</title>
        <authorList>
            <person name="Goeker M."/>
        </authorList>
    </citation>
    <scope>NUCLEOTIDE SEQUENCE [LARGE SCALE GENOMIC DNA]</scope>
    <source>
        <strain evidence="7 8">DSM 25350</strain>
    </source>
</reference>
<proteinExistence type="inferred from homology"/>
<dbReference type="OrthoDB" id="9768183at2"/>